<dbReference type="PATRIC" id="fig|1678637.3.peg.195"/>
<name>A0A0K9XL98_9ACTN</name>
<keyword evidence="3" id="KW-1185">Reference proteome</keyword>
<protein>
    <submittedName>
        <fullName evidence="2">Branched-chain amino acid transporter</fullName>
    </submittedName>
</protein>
<sequence>MTVQTVALLAVGTYLLRWCGPLVHGRVDLSPRFQTVLSASATALLCAMAAVSALTTGHGFAGWARPLGVLAGVVLALRGVSFLVVVVVAATITALLRLAGVS</sequence>
<dbReference type="AlphaFoldDB" id="A0A0K9XL98"/>
<dbReference type="STRING" id="1678637.AC230_00925"/>
<evidence type="ECO:0000256" key="1">
    <source>
        <dbReference type="SAM" id="Phobius"/>
    </source>
</evidence>
<dbReference type="InterPro" id="IPR008407">
    <property type="entry name" value="Brnchd-chn_aa_trnsp_AzlD"/>
</dbReference>
<evidence type="ECO:0000313" key="2">
    <source>
        <dbReference type="EMBL" id="KNB54154.1"/>
    </source>
</evidence>
<comment type="caution">
    <text evidence="2">The sequence shown here is derived from an EMBL/GenBank/DDBJ whole genome shotgun (WGS) entry which is preliminary data.</text>
</comment>
<accession>A0A0K9XL98</accession>
<feature type="transmembrane region" description="Helical" evidence="1">
    <location>
        <begin position="67"/>
        <end position="96"/>
    </location>
</feature>
<dbReference type="Proteomes" id="UP000037288">
    <property type="component" value="Unassembled WGS sequence"/>
</dbReference>
<keyword evidence="1" id="KW-0472">Membrane</keyword>
<evidence type="ECO:0000313" key="3">
    <source>
        <dbReference type="Proteomes" id="UP000037288"/>
    </source>
</evidence>
<gene>
    <name evidence="2" type="ORF">AC230_00925</name>
</gene>
<reference evidence="3" key="1">
    <citation type="submission" date="2015-07" db="EMBL/GenBank/DDBJ databases">
        <title>Draft genome sequence of Streptomyces sp. CMAA 1322, a bacterium isolated from Caatinga biome, from dry forest semiarid of Brazil.</title>
        <authorList>
            <person name="Santos S.N."/>
            <person name="Gacesa R."/>
            <person name="Taketani R.G."/>
            <person name="Long P.F."/>
            <person name="Melo I.S."/>
        </authorList>
    </citation>
    <scope>NUCLEOTIDE SEQUENCE [LARGE SCALE GENOMIC DNA]</scope>
    <source>
        <strain evidence="3">CMAA 1322</strain>
    </source>
</reference>
<dbReference type="Pfam" id="PF05437">
    <property type="entry name" value="AzlD"/>
    <property type="match status" value="1"/>
</dbReference>
<dbReference type="EMBL" id="LFXA01000002">
    <property type="protein sequence ID" value="KNB54154.1"/>
    <property type="molecule type" value="Genomic_DNA"/>
</dbReference>
<proteinExistence type="predicted"/>
<keyword evidence="1" id="KW-1133">Transmembrane helix</keyword>
<dbReference type="RefSeq" id="WP_049714001.1">
    <property type="nucleotide sequence ID" value="NZ_LFXA01000002.1"/>
</dbReference>
<feature type="transmembrane region" description="Helical" evidence="1">
    <location>
        <begin position="35"/>
        <end position="55"/>
    </location>
</feature>
<keyword evidence="1" id="KW-0812">Transmembrane</keyword>
<organism evidence="2 3">
    <name type="scientific">Streptomyces caatingaensis</name>
    <dbReference type="NCBI Taxonomy" id="1678637"/>
    <lineage>
        <taxon>Bacteria</taxon>
        <taxon>Bacillati</taxon>
        <taxon>Actinomycetota</taxon>
        <taxon>Actinomycetes</taxon>
        <taxon>Kitasatosporales</taxon>
        <taxon>Streptomycetaceae</taxon>
        <taxon>Streptomyces</taxon>
    </lineage>
</organism>
<dbReference type="OrthoDB" id="4484240at2"/>